<name>A0A367LTW9_PSEAI</name>
<organism evidence="1 2">
    <name type="scientific">Pseudomonas aeruginosa</name>
    <dbReference type="NCBI Taxonomy" id="287"/>
    <lineage>
        <taxon>Bacteria</taxon>
        <taxon>Pseudomonadati</taxon>
        <taxon>Pseudomonadota</taxon>
        <taxon>Gammaproteobacteria</taxon>
        <taxon>Pseudomonadales</taxon>
        <taxon>Pseudomonadaceae</taxon>
        <taxon>Pseudomonas</taxon>
    </lineage>
</organism>
<dbReference type="Pfam" id="PF07793">
    <property type="entry name" value="DUF1631"/>
    <property type="match status" value="1"/>
</dbReference>
<proteinExistence type="predicted"/>
<evidence type="ECO:0000313" key="2">
    <source>
        <dbReference type="Proteomes" id="UP000253594"/>
    </source>
</evidence>
<dbReference type="AlphaFoldDB" id="A0A367LTW9"/>
<dbReference type="InterPro" id="IPR012434">
    <property type="entry name" value="DUF1631"/>
</dbReference>
<reference evidence="1 2" key="1">
    <citation type="submission" date="2018-07" db="EMBL/GenBank/DDBJ databases">
        <title>Mechanisms of high-level aminoglycoside resistance among Gram-negative pathogens in Brazil.</title>
        <authorList>
            <person name="Ballaben A.S."/>
            <person name="Darini A.L.C."/>
            <person name="Doi Y."/>
        </authorList>
    </citation>
    <scope>NUCLEOTIDE SEQUENCE [LARGE SCALE GENOMIC DNA]</scope>
    <source>
        <strain evidence="1 2">B2-305</strain>
    </source>
</reference>
<feature type="non-terminal residue" evidence="1">
    <location>
        <position position="90"/>
    </location>
</feature>
<gene>
    <name evidence="1" type="ORF">DT376_44095</name>
</gene>
<evidence type="ECO:0000313" key="1">
    <source>
        <dbReference type="EMBL" id="RCI65871.1"/>
    </source>
</evidence>
<accession>A0A367LTW9</accession>
<feature type="non-terminal residue" evidence="1">
    <location>
        <position position="1"/>
    </location>
</feature>
<sequence>PDAAPAPVESEVRLPDNDEALLRVDALRVGSWVEIQEDAEHKLRCKLAAVIRPTGRYIFVNRTGMKVLEKTRMGRAVEFRRQAVRLRDDA</sequence>
<dbReference type="EMBL" id="QORE01003911">
    <property type="protein sequence ID" value="RCI65871.1"/>
    <property type="molecule type" value="Genomic_DNA"/>
</dbReference>
<comment type="caution">
    <text evidence="1">The sequence shown here is derived from an EMBL/GenBank/DDBJ whole genome shotgun (WGS) entry which is preliminary data.</text>
</comment>
<protein>
    <submittedName>
        <fullName evidence="1">DUF1631 family protein</fullName>
    </submittedName>
</protein>
<dbReference type="Proteomes" id="UP000253594">
    <property type="component" value="Unassembled WGS sequence"/>
</dbReference>